<keyword evidence="1" id="KW-0812">Transmembrane</keyword>
<proteinExistence type="predicted"/>
<feature type="transmembrane region" description="Helical" evidence="1">
    <location>
        <begin position="235"/>
        <end position="255"/>
    </location>
</feature>
<organism evidence="2 3">
    <name type="scientific">Methylomagnum ishizawai</name>
    <dbReference type="NCBI Taxonomy" id="1760988"/>
    <lineage>
        <taxon>Bacteria</taxon>
        <taxon>Pseudomonadati</taxon>
        <taxon>Pseudomonadota</taxon>
        <taxon>Gammaproteobacteria</taxon>
        <taxon>Methylococcales</taxon>
        <taxon>Methylococcaceae</taxon>
        <taxon>Methylomagnum</taxon>
    </lineage>
</organism>
<feature type="transmembrane region" description="Helical" evidence="1">
    <location>
        <begin position="375"/>
        <end position="397"/>
    </location>
</feature>
<name>A0A1Y6D4I0_9GAMM</name>
<dbReference type="RefSeq" id="WP_254899510.1">
    <property type="nucleotide sequence ID" value="NZ_FXAM01000003.1"/>
</dbReference>
<evidence type="ECO:0000256" key="1">
    <source>
        <dbReference type="SAM" id="Phobius"/>
    </source>
</evidence>
<protein>
    <submittedName>
        <fullName evidence="2">Uncharacterized iron-regulated membrane protein</fullName>
    </submittedName>
</protein>
<feature type="transmembrane region" description="Helical" evidence="1">
    <location>
        <begin position="182"/>
        <end position="206"/>
    </location>
</feature>
<keyword evidence="3" id="KW-1185">Reference proteome</keyword>
<gene>
    <name evidence="2" type="ORF">SAMN02949497_0137</name>
</gene>
<dbReference type="Pfam" id="PF03929">
    <property type="entry name" value="PepSY_TM"/>
    <property type="match status" value="1"/>
</dbReference>
<keyword evidence="1" id="KW-0472">Membrane</keyword>
<accession>A0A1Y6D4I0</accession>
<dbReference type="EMBL" id="FXAM01000003">
    <property type="protein sequence ID" value="SMF97567.1"/>
    <property type="molecule type" value="Genomic_DNA"/>
</dbReference>
<dbReference type="Proteomes" id="UP000192923">
    <property type="component" value="Unassembled WGS sequence"/>
</dbReference>
<reference evidence="2 3" key="1">
    <citation type="submission" date="2016-12" db="EMBL/GenBank/DDBJ databases">
        <authorList>
            <person name="Song W.-J."/>
            <person name="Kurnit D.M."/>
        </authorList>
    </citation>
    <scope>NUCLEOTIDE SEQUENCE [LARGE SCALE GENOMIC DNA]</scope>
    <source>
        <strain evidence="2 3">175</strain>
    </source>
</reference>
<keyword evidence="1" id="KW-1133">Transmembrane helix</keyword>
<dbReference type="AlphaFoldDB" id="A0A1Y6D4I0"/>
<dbReference type="InterPro" id="IPR005625">
    <property type="entry name" value="PepSY-ass_TM"/>
</dbReference>
<dbReference type="STRING" id="1760988.SAMN02949497_0137"/>
<feature type="transmembrane region" description="Helical" evidence="1">
    <location>
        <begin position="39"/>
        <end position="64"/>
    </location>
</feature>
<sequence>MASTMLDKAPKRFDGIGPLDARARRLARLKARRKLWLKVHLWLGLGLGLFLALIGLTGAVLVFAHELDVWLNPGLYEAVMPPGAVPQPLAAILTAAERAAPPGWESGGVEMPDAAGMNYVVGFSYPQPTPPPEEAVSLNIAVNPYTAEVVGRRVFYHAWNPFRHCFIGFFFKLHYSLLLWDAGVVLVGAMAVLFVVSALTGLILWWPLDGKWRRVLTLKRRAGPVRFNHDLHQTAGFYSLIVLLALLVSGLYFNLPGQFAWLVERFSPLTPEPTVSAPAPYAPQVDLDTALAQARVGYPGGVPQFYMFSAHTKGLFRACYRDVPDLGPYVLDSRCLVIDRHRGQLLQVQDPAHGSGGDVFMQWQWPVHSGQVFGWTGRILVCLTGLACPLLFATGLVRWQQKRRAAHGKTQRTRPSFHTSL</sequence>
<evidence type="ECO:0000313" key="2">
    <source>
        <dbReference type="EMBL" id="SMF97567.1"/>
    </source>
</evidence>
<evidence type="ECO:0000313" key="3">
    <source>
        <dbReference type="Proteomes" id="UP000192923"/>
    </source>
</evidence>
<dbReference type="PANTHER" id="PTHR34219">
    <property type="entry name" value="IRON-REGULATED INNER MEMBRANE PROTEIN-RELATED"/>
    <property type="match status" value="1"/>
</dbReference>